<dbReference type="AlphaFoldDB" id="A0A1H4EUP0"/>
<sequence length="202" mass="23387">MAGDDRNNVNELLLQTAEGDVHAFTSLFDIFWPGVYAHILSFLKQAALSEEVSQDIFVSLWNNRARLASVKDFKSYLFIITRNRIFSELRKKQELMDESALEHLREPGSQPDEQLKYKEFFNQVMDAIEQLPPRKKEVFKLSRLENLSRKEIAERTGLTYGTVNQYLIDATVLIRTRLQAIAGKELMVLLVFILEGPVKNFF</sequence>
<dbReference type="Pfam" id="PF08281">
    <property type="entry name" value="Sigma70_r4_2"/>
    <property type="match status" value="1"/>
</dbReference>
<dbReference type="CDD" id="cd06171">
    <property type="entry name" value="Sigma70_r4"/>
    <property type="match status" value="1"/>
</dbReference>
<name>A0A1H4EUP0_9BACT</name>
<keyword evidence="2" id="KW-0805">Transcription regulation</keyword>
<dbReference type="Gene3D" id="1.10.1740.10">
    <property type="match status" value="1"/>
</dbReference>
<dbReference type="InterPro" id="IPR007627">
    <property type="entry name" value="RNA_pol_sigma70_r2"/>
</dbReference>
<dbReference type="OrthoDB" id="759001at2"/>
<dbReference type="GO" id="GO:0003677">
    <property type="term" value="F:DNA binding"/>
    <property type="evidence" value="ECO:0007669"/>
    <property type="project" value="InterPro"/>
</dbReference>
<dbReference type="Gene3D" id="1.10.10.10">
    <property type="entry name" value="Winged helix-like DNA-binding domain superfamily/Winged helix DNA-binding domain"/>
    <property type="match status" value="1"/>
</dbReference>
<evidence type="ECO:0000259" key="5">
    <source>
        <dbReference type="Pfam" id="PF04542"/>
    </source>
</evidence>
<protein>
    <submittedName>
        <fullName evidence="7">RNA polymerase sigma-70 factor, ECF subfamily</fullName>
    </submittedName>
</protein>
<dbReference type="InterPro" id="IPR013325">
    <property type="entry name" value="RNA_pol_sigma_r2"/>
</dbReference>
<keyword evidence="8" id="KW-1185">Reference proteome</keyword>
<dbReference type="RefSeq" id="WP_089763644.1">
    <property type="nucleotide sequence ID" value="NZ_BKAT01000033.1"/>
</dbReference>
<feature type="domain" description="RNA polymerase sigma factor 70 region 4 type 2" evidence="6">
    <location>
        <begin position="122"/>
        <end position="167"/>
    </location>
</feature>
<dbReference type="Pfam" id="PF04542">
    <property type="entry name" value="Sigma70_r2"/>
    <property type="match status" value="1"/>
</dbReference>
<dbReference type="GO" id="GO:0016987">
    <property type="term" value="F:sigma factor activity"/>
    <property type="evidence" value="ECO:0007669"/>
    <property type="project" value="UniProtKB-KW"/>
</dbReference>
<dbReference type="InterPro" id="IPR014284">
    <property type="entry name" value="RNA_pol_sigma-70_dom"/>
</dbReference>
<evidence type="ECO:0000256" key="1">
    <source>
        <dbReference type="ARBA" id="ARBA00010641"/>
    </source>
</evidence>
<evidence type="ECO:0000313" key="8">
    <source>
        <dbReference type="Proteomes" id="UP000199656"/>
    </source>
</evidence>
<evidence type="ECO:0000256" key="4">
    <source>
        <dbReference type="ARBA" id="ARBA00023163"/>
    </source>
</evidence>
<accession>A0A1H4EUP0</accession>
<reference evidence="8" key="1">
    <citation type="submission" date="2016-10" db="EMBL/GenBank/DDBJ databases">
        <authorList>
            <person name="Varghese N."/>
            <person name="Submissions S."/>
        </authorList>
    </citation>
    <scope>NUCLEOTIDE SEQUENCE [LARGE SCALE GENOMIC DNA]</scope>
    <source>
        <strain evidence="8">DSM 23920</strain>
    </source>
</reference>
<dbReference type="SUPFAM" id="SSF88659">
    <property type="entry name" value="Sigma3 and sigma4 domains of RNA polymerase sigma factors"/>
    <property type="match status" value="1"/>
</dbReference>
<dbReference type="SUPFAM" id="SSF88946">
    <property type="entry name" value="Sigma2 domain of RNA polymerase sigma factors"/>
    <property type="match status" value="1"/>
</dbReference>
<dbReference type="PANTHER" id="PTHR43133:SF46">
    <property type="entry name" value="RNA POLYMERASE SIGMA-70 FACTOR ECF SUBFAMILY"/>
    <property type="match status" value="1"/>
</dbReference>
<evidence type="ECO:0000256" key="2">
    <source>
        <dbReference type="ARBA" id="ARBA00023015"/>
    </source>
</evidence>
<dbReference type="NCBIfam" id="TIGR02937">
    <property type="entry name" value="sigma70-ECF"/>
    <property type="match status" value="1"/>
</dbReference>
<organism evidence="7 8">
    <name type="scientific">Chitinophaga terrae</name>
    <name type="common">ex Kim and Jung 2007</name>
    <dbReference type="NCBI Taxonomy" id="408074"/>
    <lineage>
        <taxon>Bacteria</taxon>
        <taxon>Pseudomonadati</taxon>
        <taxon>Bacteroidota</taxon>
        <taxon>Chitinophagia</taxon>
        <taxon>Chitinophagales</taxon>
        <taxon>Chitinophagaceae</taxon>
        <taxon>Chitinophaga</taxon>
    </lineage>
</organism>
<dbReference type="InterPro" id="IPR036388">
    <property type="entry name" value="WH-like_DNA-bd_sf"/>
</dbReference>
<dbReference type="PANTHER" id="PTHR43133">
    <property type="entry name" value="RNA POLYMERASE ECF-TYPE SIGMA FACTO"/>
    <property type="match status" value="1"/>
</dbReference>
<dbReference type="STRING" id="408074.SAMN05660909_03947"/>
<gene>
    <name evidence="7" type="ORF">SAMN05660909_03947</name>
</gene>
<dbReference type="InterPro" id="IPR013249">
    <property type="entry name" value="RNA_pol_sigma70_r4_t2"/>
</dbReference>
<feature type="domain" description="RNA polymerase sigma-70 region 2" evidence="5">
    <location>
        <begin position="33"/>
        <end position="93"/>
    </location>
</feature>
<evidence type="ECO:0000259" key="6">
    <source>
        <dbReference type="Pfam" id="PF08281"/>
    </source>
</evidence>
<comment type="similarity">
    <text evidence="1">Belongs to the sigma-70 factor family. ECF subfamily.</text>
</comment>
<dbReference type="GO" id="GO:0006352">
    <property type="term" value="P:DNA-templated transcription initiation"/>
    <property type="evidence" value="ECO:0007669"/>
    <property type="project" value="InterPro"/>
</dbReference>
<evidence type="ECO:0000313" key="7">
    <source>
        <dbReference type="EMBL" id="SEA88320.1"/>
    </source>
</evidence>
<proteinExistence type="inferred from homology"/>
<keyword evidence="3" id="KW-0731">Sigma factor</keyword>
<keyword evidence="4" id="KW-0804">Transcription</keyword>
<dbReference type="InterPro" id="IPR039425">
    <property type="entry name" value="RNA_pol_sigma-70-like"/>
</dbReference>
<dbReference type="Proteomes" id="UP000199656">
    <property type="component" value="Unassembled WGS sequence"/>
</dbReference>
<dbReference type="InterPro" id="IPR013324">
    <property type="entry name" value="RNA_pol_sigma_r3/r4-like"/>
</dbReference>
<dbReference type="EMBL" id="FNRL01000020">
    <property type="protein sequence ID" value="SEA88320.1"/>
    <property type="molecule type" value="Genomic_DNA"/>
</dbReference>
<evidence type="ECO:0000256" key="3">
    <source>
        <dbReference type="ARBA" id="ARBA00023082"/>
    </source>
</evidence>